<dbReference type="Pfam" id="PF12840">
    <property type="entry name" value="HTH_20"/>
    <property type="match status" value="1"/>
</dbReference>
<name>A0ABP8SUQ6_9ACTN</name>
<protein>
    <submittedName>
        <fullName evidence="3">Helix-turn-helix domain-containing protein</fullName>
    </submittedName>
</protein>
<sequence>MAAPKTGRTLDGVSRVALLDTLRRSREPLTIKQLADEVGLHSNTVRFHLDKLAKEGLVQEQRVGPSGPGRPKLVYSAAGNADGGSGNGYQLLAEILAGQLATSSPSPAEASLAAGREWGRHLTERPGPFSSITSEKALEQLVSLLDDLGFEPEPGSDGSSVQLHRCPFRTVAEQRPDIACSVHLGLMRGALSEMGAPLAATALKPSFTSHPCLVQFDETQRKRAGQRPEDRERPESDHRRPIPVEIFTMPGPKNPADG</sequence>
<feature type="domain" description="HTH arsR-type" evidence="2">
    <location>
        <begin position="5"/>
        <end position="94"/>
    </location>
</feature>
<comment type="caution">
    <text evidence="3">The sequence shown here is derived from an EMBL/GenBank/DDBJ whole genome shotgun (WGS) entry which is preliminary data.</text>
</comment>
<keyword evidence="4" id="KW-1185">Reference proteome</keyword>
<dbReference type="EMBL" id="BAABGU010000022">
    <property type="protein sequence ID" value="GAA4573725.1"/>
    <property type="molecule type" value="Genomic_DNA"/>
</dbReference>
<feature type="region of interest" description="Disordered" evidence="1">
    <location>
        <begin position="216"/>
        <end position="258"/>
    </location>
</feature>
<evidence type="ECO:0000313" key="3">
    <source>
        <dbReference type="EMBL" id="GAA4573725.1"/>
    </source>
</evidence>
<dbReference type="InterPro" id="IPR001845">
    <property type="entry name" value="HTH_ArsR_DNA-bd_dom"/>
</dbReference>
<dbReference type="SMART" id="SM00418">
    <property type="entry name" value="HTH_ARSR"/>
    <property type="match status" value="1"/>
</dbReference>
<dbReference type="CDD" id="cd00090">
    <property type="entry name" value="HTH_ARSR"/>
    <property type="match status" value="1"/>
</dbReference>
<dbReference type="RefSeq" id="WP_346121580.1">
    <property type="nucleotide sequence ID" value="NZ_BAABGU010000022.1"/>
</dbReference>
<dbReference type="SUPFAM" id="SSF46785">
    <property type="entry name" value="Winged helix' DNA-binding domain"/>
    <property type="match status" value="1"/>
</dbReference>
<dbReference type="InterPro" id="IPR011991">
    <property type="entry name" value="ArsR-like_HTH"/>
</dbReference>
<organism evidence="3 4">
    <name type="scientific">Micromonospora coerulea</name>
    <dbReference type="NCBI Taxonomy" id="47856"/>
    <lineage>
        <taxon>Bacteria</taxon>
        <taxon>Bacillati</taxon>
        <taxon>Actinomycetota</taxon>
        <taxon>Actinomycetes</taxon>
        <taxon>Micromonosporales</taxon>
        <taxon>Micromonosporaceae</taxon>
        <taxon>Micromonospora</taxon>
    </lineage>
</organism>
<dbReference type="Gene3D" id="1.10.10.10">
    <property type="entry name" value="Winged helix-like DNA-binding domain superfamily/Winged helix DNA-binding domain"/>
    <property type="match status" value="1"/>
</dbReference>
<dbReference type="InterPro" id="IPR036390">
    <property type="entry name" value="WH_DNA-bd_sf"/>
</dbReference>
<dbReference type="Proteomes" id="UP001500307">
    <property type="component" value="Unassembled WGS sequence"/>
</dbReference>
<reference evidence="4" key="1">
    <citation type="journal article" date="2019" name="Int. J. Syst. Evol. Microbiol.">
        <title>The Global Catalogue of Microorganisms (GCM) 10K type strain sequencing project: providing services to taxonomists for standard genome sequencing and annotation.</title>
        <authorList>
            <consortium name="The Broad Institute Genomics Platform"/>
            <consortium name="The Broad Institute Genome Sequencing Center for Infectious Disease"/>
            <person name="Wu L."/>
            <person name="Ma J."/>
        </authorList>
    </citation>
    <scope>NUCLEOTIDE SEQUENCE [LARGE SCALE GENOMIC DNA]</scope>
    <source>
        <strain evidence="4">JCM 3175</strain>
    </source>
</reference>
<dbReference type="InterPro" id="IPR036388">
    <property type="entry name" value="WH-like_DNA-bd_sf"/>
</dbReference>
<feature type="compositionally biased region" description="Basic and acidic residues" evidence="1">
    <location>
        <begin position="218"/>
        <end position="242"/>
    </location>
</feature>
<gene>
    <name evidence="3" type="ORF">GCM10023176_39300</name>
</gene>
<accession>A0ABP8SUQ6</accession>
<evidence type="ECO:0000313" key="4">
    <source>
        <dbReference type="Proteomes" id="UP001500307"/>
    </source>
</evidence>
<evidence type="ECO:0000259" key="2">
    <source>
        <dbReference type="SMART" id="SM00418"/>
    </source>
</evidence>
<proteinExistence type="predicted"/>
<evidence type="ECO:0000256" key="1">
    <source>
        <dbReference type="SAM" id="MobiDB-lite"/>
    </source>
</evidence>